<sequence>MKFQITMAVRSSDVLPTRFLAPTYVGLKGRAVPASWRVSISASRKRHNGTALDVTALDPSGASMV</sequence>
<evidence type="ECO:0000313" key="1">
    <source>
        <dbReference type="EMBL" id="GEA84083.1"/>
    </source>
</evidence>
<comment type="caution">
    <text evidence="1">The sequence shown here is derived from an EMBL/GenBank/DDBJ whole genome shotgun (WGS) entry which is preliminary data.</text>
</comment>
<name>A0A4Y3KJK8_9CELL</name>
<dbReference type="RefSeq" id="WP_141369780.1">
    <property type="nucleotide sequence ID" value="NZ_BJLQ01000010.1"/>
</dbReference>
<evidence type="ECO:0000313" key="2">
    <source>
        <dbReference type="Proteomes" id="UP000320461"/>
    </source>
</evidence>
<dbReference type="AlphaFoldDB" id="A0A4Y3KJK8"/>
<dbReference type="EMBL" id="BJLQ01000010">
    <property type="protein sequence ID" value="GEA84083.1"/>
    <property type="molecule type" value="Genomic_DNA"/>
</dbReference>
<reference evidence="1 2" key="1">
    <citation type="submission" date="2019-06" db="EMBL/GenBank/DDBJ databases">
        <title>Whole genome shotgun sequence of Cellulomonas gelida NBRC 3748.</title>
        <authorList>
            <person name="Hosoyama A."/>
            <person name="Uohara A."/>
            <person name="Ohji S."/>
            <person name="Ichikawa N."/>
        </authorList>
    </citation>
    <scope>NUCLEOTIDE SEQUENCE [LARGE SCALE GENOMIC DNA]</scope>
    <source>
        <strain evidence="1 2">NBRC 3748</strain>
    </source>
</reference>
<accession>A0A4Y3KJK8</accession>
<gene>
    <name evidence="1" type="ORF">CGE01nite_13340</name>
</gene>
<dbReference type="Proteomes" id="UP000320461">
    <property type="component" value="Unassembled WGS sequence"/>
</dbReference>
<proteinExistence type="predicted"/>
<organism evidence="1 2">
    <name type="scientific">Cellulomonas gelida</name>
    <dbReference type="NCBI Taxonomy" id="1712"/>
    <lineage>
        <taxon>Bacteria</taxon>
        <taxon>Bacillati</taxon>
        <taxon>Actinomycetota</taxon>
        <taxon>Actinomycetes</taxon>
        <taxon>Micrococcales</taxon>
        <taxon>Cellulomonadaceae</taxon>
        <taxon>Cellulomonas</taxon>
    </lineage>
</organism>
<dbReference type="OrthoDB" id="9905665at2"/>
<keyword evidence="2" id="KW-1185">Reference proteome</keyword>
<protein>
    <submittedName>
        <fullName evidence="1">Uncharacterized protein</fullName>
    </submittedName>
</protein>